<dbReference type="Pfam" id="PF13416">
    <property type="entry name" value="SBP_bac_8"/>
    <property type="match status" value="1"/>
</dbReference>
<dbReference type="KEGG" id="stsi:A4E84_36685"/>
<accession>A0A143CAR8</accession>
<dbReference type="EMBL" id="CP015098">
    <property type="protein sequence ID" value="AMW14534.1"/>
    <property type="molecule type" value="Genomic_DNA"/>
</dbReference>
<evidence type="ECO:0000256" key="1">
    <source>
        <dbReference type="SAM" id="SignalP"/>
    </source>
</evidence>
<organism evidence="2 3">
    <name type="scientific">Streptomyces qaidamensis</name>
    <dbReference type="NCBI Taxonomy" id="1783515"/>
    <lineage>
        <taxon>Bacteria</taxon>
        <taxon>Bacillati</taxon>
        <taxon>Actinomycetota</taxon>
        <taxon>Actinomycetes</taxon>
        <taxon>Kitasatosporales</taxon>
        <taxon>Streptomycetaceae</taxon>
        <taxon>Streptomyces</taxon>
        <taxon>Streptomyces aurantiacus group</taxon>
    </lineage>
</organism>
<dbReference type="PANTHER" id="PTHR43649">
    <property type="entry name" value="ARABINOSE-BINDING PROTEIN-RELATED"/>
    <property type="match status" value="1"/>
</dbReference>
<dbReference type="STRING" id="1783515.A4E84_36685"/>
<dbReference type="AlphaFoldDB" id="A0A143CAR8"/>
<feature type="chain" id="PRO_5039236338" description="Sugar ABC transporter substrate-binding protein" evidence="1">
    <location>
        <begin position="30"/>
        <end position="440"/>
    </location>
</feature>
<gene>
    <name evidence="2" type="ORF">A4E84_36685</name>
</gene>
<dbReference type="Proteomes" id="UP000076096">
    <property type="component" value="Chromosome"/>
</dbReference>
<dbReference type="Gene3D" id="3.40.190.10">
    <property type="entry name" value="Periplasmic binding protein-like II"/>
    <property type="match status" value="2"/>
</dbReference>
<name>A0A143CAR8_9ACTN</name>
<feature type="signal peptide" evidence="1">
    <location>
        <begin position="1"/>
        <end position="29"/>
    </location>
</feature>
<evidence type="ECO:0000313" key="3">
    <source>
        <dbReference type="Proteomes" id="UP000076096"/>
    </source>
</evidence>
<keyword evidence="3" id="KW-1185">Reference proteome</keyword>
<evidence type="ECO:0008006" key="4">
    <source>
        <dbReference type="Google" id="ProtNLM"/>
    </source>
</evidence>
<keyword evidence="1" id="KW-0732">Signal</keyword>
<sequence>MNHSSRPSRRSRRRAVALTCSVFALVLSAGCAGDSSGGNGKNGKTVIRFNWWGSDVRHEQTKQMIALFEKEHPNIDVEPQYSNWDDYWNKLSTSAAAGDMPDVLQITDPFMYSYIDNGQLMDLKKVKDVLNTDKLPANSMAVTTVKGGLYGVPAGDSAFGVAVDPAAFKKAGVPVPDDTKWSWDDYVKTATAIAESKSKLVGSVLPLYPNMVGPWLRQHGEDWWTEDGSEIGFTEKNMAGYWEWVLKLRDSGGTTSPEAAVEALASGAGIEQNLVAQHKAAMTEMSVTQLGALETASGRATKLLLFPGEDGAAQVGAYTKPGVFYGASARTEHPKEAAQLLDFLVNSPEAAKIGKFDRGVPVNPDVLKAITPELSPAEKRIADYLGRANALKPTPVHKANPKAGPAVPEIFQRLNEDVLFDRLSPKKAAEKLISEIKSQL</sequence>
<dbReference type="InterPro" id="IPR050490">
    <property type="entry name" value="Bact_solute-bd_prot1"/>
</dbReference>
<protein>
    <recommendedName>
        <fullName evidence="4">Sugar ABC transporter substrate-binding protein</fullName>
    </recommendedName>
</protein>
<evidence type="ECO:0000313" key="2">
    <source>
        <dbReference type="EMBL" id="AMW14534.1"/>
    </source>
</evidence>
<dbReference type="SUPFAM" id="SSF53850">
    <property type="entry name" value="Periplasmic binding protein-like II"/>
    <property type="match status" value="1"/>
</dbReference>
<reference evidence="3" key="1">
    <citation type="submission" date="2016-04" db="EMBL/GenBank/DDBJ databases">
        <authorList>
            <person name="Zhang B."/>
        </authorList>
    </citation>
    <scope>NUCLEOTIDE SEQUENCE [LARGE SCALE GENOMIC DNA]</scope>
    <source>
        <strain evidence="3">S10</strain>
    </source>
</reference>
<dbReference type="PROSITE" id="PS51257">
    <property type="entry name" value="PROKAR_LIPOPROTEIN"/>
    <property type="match status" value="1"/>
</dbReference>
<dbReference type="PANTHER" id="PTHR43649:SF11">
    <property type="entry name" value="ABC TRANSPORTER SUBSTRATE-BINDING PROTEIN YESO-RELATED"/>
    <property type="match status" value="1"/>
</dbReference>
<dbReference type="InterPro" id="IPR006059">
    <property type="entry name" value="SBP"/>
</dbReference>
<proteinExistence type="predicted"/>
<dbReference type="RefSeq" id="WP_062930675.1">
    <property type="nucleotide sequence ID" value="NZ_CP015098.1"/>
</dbReference>